<accession>A0AAN7VC23</accession>
<comment type="caution">
    <text evidence="3">The sequence shown here is derived from an EMBL/GenBank/DDBJ whole genome shotgun (WGS) entry which is preliminary data.</text>
</comment>
<name>A0AAN7VC23_9COLE</name>
<evidence type="ECO:0000313" key="4">
    <source>
        <dbReference type="Proteomes" id="UP001329430"/>
    </source>
</evidence>
<gene>
    <name evidence="3" type="ORF">RI129_004299</name>
</gene>
<dbReference type="GO" id="GO:0042302">
    <property type="term" value="F:structural constituent of cuticle"/>
    <property type="evidence" value="ECO:0007669"/>
    <property type="project" value="UniProtKB-UniRule"/>
</dbReference>
<dbReference type="AlphaFoldDB" id="A0AAN7VC23"/>
<protein>
    <submittedName>
        <fullName evidence="3">Uncharacterized protein</fullName>
    </submittedName>
</protein>
<dbReference type="Proteomes" id="UP001329430">
    <property type="component" value="Chromosome 3"/>
</dbReference>
<dbReference type="PROSITE" id="PS51155">
    <property type="entry name" value="CHIT_BIND_RR_2"/>
    <property type="match status" value="1"/>
</dbReference>
<dbReference type="Pfam" id="PF00379">
    <property type="entry name" value="Chitin_bind_4"/>
    <property type="match status" value="1"/>
</dbReference>
<dbReference type="EMBL" id="JAVRBK010000003">
    <property type="protein sequence ID" value="KAK5645835.1"/>
    <property type="molecule type" value="Genomic_DNA"/>
</dbReference>
<feature type="region of interest" description="Disordered" evidence="2">
    <location>
        <begin position="122"/>
        <end position="142"/>
    </location>
</feature>
<evidence type="ECO:0000313" key="3">
    <source>
        <dbReference type="EMBL" id="KAK5645835.1"/>
    </source>
</evidence>
<reference evidence="3 4" key="1">
    <citation type="journal article" date="2024" name="Insects">
        <title>An Improved Chromosome-Level Genome Assembly of the Firefly Pyrocoelia pectoralis.</title>
        <authorList>
            <person name="Fu X."/>
            <person name="Meyer-Rochow V.B."/>
            <person name="Ballantyne L."/>
            <person name="Zhu X."/>
        </authorList>
    </citation>
    <scope>NUCLEOTIDE SEQUENCE [LARGE SCALE GENOMIC DNA]</scope>
    <source>
        <strain evidence="3">XCY_ONT2</strain>
    </source>
</reference>
<evidence type="ECO:0000256" key="2">
    <source>
        <dbReference type="SAM" id="MobiDB-lite"/>
    </source>
</evidence>
<dbReference type="InterPro" id="IPR000618">
    <property type="entry name" value="Insect_cuticle"/>
</dbReference>
<evidence type="ECO:0000256" key="1">
    <source>
        <dbReference type="PROSITE-ProRule" id="PRU00497"/>
    </source>
</evidence>
<proteinExistence type="predicted"/>
<organism evidence="3 4">
    <name type="scientific">Pyrocoelia pectoralis</name>
    <dbReference type="NCBI Taxonomy" id="417401"/>
    <lineage>
        <taxon>Eukaryota</taxon>
        <taxon>Metazoa</taxon>
        <taxon>Ecdysozoa</taxon>
        <taxon>Arthropoda</taxon>
        <taxon>Hexapoda</taxon>
        <taxon>Insecta</taxon>
        <taxon>Pterygota</taxon>
        <taxon>Neoptera</taxon>
        <taxon>Endopterygota</taxon>
        <taxon>Coleoptera</taxon>
        <taxon>Polyphaga</taxon>
        <taxon>Elateriformia</taxon>
        <taxon>Elateroidea</taxon>
        <taxon>Lampyridae</taxon>
        <taxon>Lampyrinae</taxon>
        <taxon>Pyrocoelia</taxon>
    </lineage>
</organism>
<keyword evidence="4" id="KW-1185">Reference proteome</keyword>
<sequence length="242" mass="28252">MKLVMRLLPSTLDLPRSYFNPNVNYDYPVPSEDLQLPSLEPWNPNNDPKFYYELPAILTRQQQPTNIYPKKFNSDVHDKEKPFSSKPKQELVLTPITKEDYLNKQKDFDKVLLNMEKVQTHNDTNEPDTAATTGFSEGFNGHGFLGPQTNNHLITSDLSASSELHHSSPYRQHFHIQGHEGPHSYKWGYDTGKGYNRQFRYEERDKHGHVKGHYGFYDKHGKLQMFHYNADPHHGFNLDENH</sequence>
<keyword evidence="1" id="KW-0193">Cuticle</keyword>